<sequence length="541" mass="59716">MPTQPVYSFRTRLRMFTEYISSSVSYLSCIAQAGCFDGCKIDIIFLLYNIGDALLDAILRPNIPQIVCSSMFPDYHGKCHHIEEHSDIEDIVQKEATTYLILHKLLTNCPALVLGMFCGAWSDKYGRKLPFVMPSTGTIFAVLFYMGANMSASGALPTFLIGSVVHGCFGKTAMITMAANSYVTDITDAEKRTKKLGFLAAMQFIGMCFGSLLGGVLIDTTSILITYLMVSVLNILVVILALGILKETIQPIDEGDCLPCSSFCQLSNVTDSIKVLTKEREGNKRKGIIALFAVLLLHQTCRTGLTDVTLLYTERSPLSWPTSWFGYLSALDNASMGVVLLVFLPVFSNYLKLNDATISMIGMLCASIRFLILAWSEESWMVWVAVIVGSLAGIINSPVRSLLSKLVHENEIGKMFSILGTGETIAKFTAVVFTSIYGYTLNIFAGMPFVIAAILYTVMILLVLLMHVKFKSDRCEDFEPKADMNGSAKQETSSDNTQEVRLEMNNIGNHSDECPNYQTNHANHHLNHLGNHSEHFGPHSK</sequence>
<evidence type="ECO:0008006" key="9">
    <source>
        <dbReference type="Google" id="ProtNLM"/>
    </source>
</evidence>
<dbReference type="GO" id="GO:0022857">
    <property type="term" value="F:transmembrane transporter activity"/>
    <property type="evidence" value="ECO:0007669"/>
    <property type="project" value="InterPro"/>
</dbReference>
<evidence type="ECO:0000313" key="7">
    <source>
        <dbReference type="EMBL" id="CAC5391550.1"/>
    </source>
</evidence>
<dbReference type="EMBL" id="CACVKT020004781">
    <property type="protein sequence ID" value="CAC5391550.1"/>
    <property type="molecule type" value="Genomic_DNA"/>
</dbReference>
<feature type="transmembrane region" description="Helical" evidence="6">
    <location>
        <begin position="324"/>
        <end position="344"/>
    </location>
</feature>
<gene>
    <name evidence="7" type="ORF">MCOR_26559</name>
</gene>
<proteinExistence type="predicted"/>
<feature type="transmembrane region" description="Helical" evidence="6">
    <location>
        <begin position="356"/>
        <end position="375"/>
    </location>
</feature>
<reference evidence="7 8" key="1">
    <citation type="submission" date="2020-06" db="EMBL/GenBank/DDBJ databases">
        <authorList>
            <person name="Li R."/>
            <person name="Bekaert M."/>
        </authorList>
    </citation>
    <scope>NUCLEOTIDE SEQUENCE [LARGE SCALE GENOMIC DNA]</scope>
    <source>
        <strain evidence="8">wild</strain>
    </source>
</reference>
<dbReference type="OrthoDB" id="3026777at2759"/>
<evidence type="ECO:0000256" key="2">
    <source>
        <dbReference type="ARBA" id="ARBA00022692"/>
    </source>
</evidence>
<feature type="transmembrane region" description="Helical" evidence="6">
    <location>
        <begin position="381"/>
        <end position="403"/>
    </location>
</feature>
<feature type="region of interest" description="Disordered" evidence="5">
    <location>
        <begin position="522"/>
        <end position="541"/>
    </location>
</feature>
<dbReference type="InterPro" id="IPR011701">
    <property type="entry name" value="MFS"/>
</dbReference>
<dbReference type="Proteomes" id="UP000507470">
    <property type="component" value="Unassembled WGS sequence"/>
</dbReference>
<dbReference type="GO" id="GO:0016020">
    <property type="term" value="C:membrane"/>
    <property type="evidence" value="ECO:0007669"/>
    <property type="project" value="UniProtKB-SubCell"/>
</dbReference>
<dbReference type="AlphaFoldDB" id="A0A6J8C970"/>
<feature type="transmembrane region" description="Helical" evidence="6">
    <location>
        <begin position="443"/>
        <end position="465"/>
    </location>
</feature>
<feature type="transmembrane region" description="Helical" evidence="6">
    <location>
        <begin position="288"/>
        <end position="312"/>
    </location>
</feature>
<dbReference type="SUPFAM" id="SSF103473">
    <property type="entry name" value="MFS general substrate transporter"/>
    <property type="match status" value="1"/>
</dbReference>
<evidence type="ECO:0000256" key="1">
    <source>
        <dbReference type="ARBA" id="ARBA00004141"/>
    </source>
</evidence>
<evidence type="ECO:0000313" key="8">
    <source>
        <dbReference type="Proteomes" id="UP000507470"/>
    </source>
</evidence>
<dbReference type="PANTHER" id="PTHR23507">
    <property type="entry name" value="ZGC:174356"/>
    <property type="match status" value="1"/>
</dbReference>
<keyword evidence="8" id="KW-1185">Reference proteome</keyword>
<protein>
    <recommendedName>
        <fullName evidence="9">SLC46A3</fullName>
    </recommendedName>
</protein>
<accession>A0A6J8C970</accession>
<name>A0A6J8C970_MYTCO</name>
<evidence type="ECO:0000256" key="5">
    <source>
        <dbReference type="SAM" id="MobiDB-lite"/>
    </source>
</evidence>
<dbReference type="Pfam" id="PF07690">
    <property type="entry name" value="MFS_1"/>
    <property type="match status" value="1"/>
</dbReference>
<evidence type="ECO:0000256" key="6">
    <source>
        <dbReference type="SAM" id="Phobius"/>
    </source>
</evidence>
<comment type="subcellular location">
    <subcellularLocation>
        <location evidence="1">Membrane</location>
        <topology evidence="1">Multi-pass membrane protein</topology>
    </subcellularLocation>
</comment>
<keyword evidence="4 6" id="KW-0472">Membrane</keyword>
<keyword evidence="3 6" id="KW-1133">Transmembrane helix</keyword>
<feature type="transmembrane region" description="Helical" evidence="6">
    <location>
        <begin position="154"/>
        <end position="175"/>
    </location>
</feature>
<feature type="transmembrane region" description="Helical" evidence="6">
    <location>
        <begin position="196"/>
        <end position="218"/>
    </location>
</feature>
<feature type="transmembrane region" description="Helical" evidence="6">
    <location>
        <begin position="415"/>
        <end position="437"/>
    </location>
</feature>
<dbReference type="Gene3D" id="1.20.1250.20">
    <property type="entry name" value="MFS general substrate transporter like domains"/>
    <property type="match status" value="1"/>
</dbReference>
<organism evidence="7 8">
    <name type="scientific">Mytilus coruscus</name>
    <name type="common">Sea mussel</name>
    <dbReference type="NCBI Taxonomy" id="42192"/>
    <lineage>
        <taxon>Eukaryota</taxon>
        <taxon>Metazoa</taxon>
        <taxon>Spiralia</taxon>
        <taxon>Lophotrochozoa</taxon>
        <taxon>Mollusca</taxon>
        <taxon>Bivalvia</taxon>
        <taxon>Autobranchia</taxon>
        <taxon>Pteriomorphia</taxon>
        <taxon>Mytilida</taxon>
        <taxon>Mytiloidea</taxon>
        <taxon>Mytilidae</taxon>
        <taxon>Mytilinae</taxon>
        <taxon>Mytilus</taxon>
    </lineage>
</organism>
<feature type="transmembrane region" description="Helical" evidence="6">
    <location>
        <begin position="129"/>
        <end position="148"/>
    </location>
</feature>
<evidence type="ECO:0000256" key="4">
    <source>
        <dbReference type="ARBA" id="ARBA00023136"/>
    </source>
</evidence>
<feature type="transmembrane region" description="Helical" evidence="6">
    <location>
        <begin position="224"/>
        <end position="245"/>
    </location>
</feature>
<evidence type="ECO:0000256" key="3">
    <source>
        <dbReference type="ARBA" id="ARBA00022989"/>
    </source>
</evidence>
<keyword evidence="2 6" id="KW-0812">Transmembrane</keyword>
<feature type="compositionally biased region" description="Basic and acidic residues" evidence="5">
    <location>
        <begin position="531"/>
        <end position="541"/>
    </location>
</feature>
<dbReference type="PANTHER" id="PTHR23507:SF1">
    <property type="entry name" value="FI18259P1-RELATED"/>
    <property type="match status" value="1"/>
</dbReference>
<dbReference type="InterPro" id="IPR036259">
    <property type="entry name" value="MFS_trans_sf"/>
</dbReference>